<evidence type="ECO:0000259" key="1">
    <source>
        <dbReference type="PROSITE" id="PS50108"/>
    </source>
</evidence>
<reference evidence="3" key="1">
    <citation type="submission" date="2019-10" db="EMBL/GenBank/DDBJ databases">
        <authorList>
            <consortium name="DOE Joint Genome Institute"/>
            <person name="Kuo A."/>
            <person name="Miyauchi S."/>
            <person name="Kiss E."/>
            <person name="Drula E."/>
            <person name="Kohler A."/>
            <person name="Sanchez-Garcia M."/>
            <person name="Andreopoulos B."/>
            <person name="Barry K.W."/>
            <person name="Bonito G."/>
            <person name="Buee M."/>
            <person name="Carver A."/>
            <person name="Chen C."/>
            <person name="Cichocki N."/>
            <person name="Clum A."/>
            <person name="Culley D."/>
            <person name="Crous P.W."/>
            <person name="Fauchery L."/>
            <person name="Girlanda M."/>
            <person name="Hayes R."/>
            <person name="Keri Z."/>
            <person name="LaButti K."/>
            <person name="Lipzen A."/>
            <person name="Lombard V."/>
            <person name="Magnuson J."/>
            <person name="Maillard F."/>
            <person name="Morin E."/>
            <person name="Murat C."/>
            <person name="Nolan M."/>
            <person name="Ohm R."/>
            <person name="Pangilinan J."/>
            <person name="Pereira M."/>
            <person name="Perotto S."/>
            <person name="Peter M."/>
            <person name="Riley R."/>
            <person name="Sitrit Y."/>
            <person name="Stielow B."/>
            <person name="Szollosi G."/>
            <person name="Zifcakova L."/>
            <person name="Stursova M."/>
            <person name="Spatafora J.W."/>
            <person name="Tedersoo L."/>
            <person name="Vaario L.-M."/>
            <person name="Yamada A."/>
            <person name="Yan M."/>
            <person name="Wang P."/>
            <person name="Xu J."/>
            <person name="Bruns T."/>
            <person name="Baldrian P."/>
            <person name="Vilgalys R."/>
            <person name="Henrissat B."/>
            <person name="Grigoriev I.V."/>
            <person name="Hibbett D."/>
            <person name="Nagy L.G."/>
            <person name="Martin F.M."/>
        </authorList>
    </citation>
    <scope>NUCLEOTIDE SEQUENCE</scope>
    <source>
        <strain evidence="3">BED1</strain>
    </source>
</reference>
<dbReference type="InterPro" id="IPR033927">
    <property type="entry name" value="WASPfam_EVH1"/>
</dbReference>
<dbReference type="InterPro" id="IPR011993">
    <property type="entry name" value="PH-like_dom_sf"/>
</dbReference>
<accession>A0AAD4C9S0</accession>
<evidence type="ECO:0000313" key="4">
    <source>
        <dbReference type="Proteomes" id="UP001194468"/>
    </source>
</evidence>
<dbReference type="PROSITE" id="PS50229">
    <property type="entry name" value="WH1"/>
    <property type="match status" value="1"/>
</dbReference>
<sequence>MHNPATAFFTAQDKQRHPYLSSVLEPSTQKVIATAAVRVYYAPFINAHLNWTYSNLRGILVFGRDREAGNPPPGRGMGTHGLRLKERYWFRLVDIKTDRVVWMFSVPEVFEYNKDKPFFHYFSGTTRMFGFCFDDDGEAAVFFKKVVDRTRRHSVFRPFCTNSAKKDKENTKTPPTAKFKSIKANLISGPAPHSFVHVSHVGVNTRGIIESSKNIEPAWGAMIADLQGYGISPELMGNNMGFIKELVTGVPSELTTASPSPCAYVFFALSLVCLISMASHVLDLTLFFFGTTVSPVPPPTPVTPLPDTKRKIRRKVMIL</sequence>
<organism evidence="3 4">
    <name type="scientific">Boletus edulis BED1</name>
    <dbReference type="NCBI Taxonomy" id="1328754"/>
    <lineage>
        <taxon>Eukaryota</taxon>
        <taxon>Fungi</taxon>
        <taxon>Dikarya</taxon>
        <taxon>Basidiomycota</taxon>
        <taxon>Agaricomycotina</taxon>
        <taxon>Agaricomycetes</taxon>
        <taxon>Agaricomycetidae</taxon>
        <taxon>Boletales</taxon>
        <taxon>Boletineae</taxon>
        <taxon>Boletaceae</taxon>
        <taxon>Boletoideae</taxon>
        <taxon>Boletus</taxon>
    </lineage>
</organism>
<dbReference type="InterPro" id="IPR000697">
    <property type="entry name" value="WH1/EVH1_dom"/>
</dbReference>
<gene>
    <name evidence="3" type="ORF">L210DRAFT_3639128</name>
</gene>
<dbReference type="PROSITE" id="PS50108">
    <property type="entry name" value="CRIB"/>
    <property type="match status" value="1"/>
</dbReference>
<dbReference type="Pfam" id="PF00568">
    <property type="entry name" value="WH1"/>
    <property type="match status" value="1"/>
</dbReference>
<dbReference type="SMART" id="SM00461">
    <property type="entry name" value="WH1"/>
    <property type="match status" value="1"/>
</dbReference>
<proteinExistence type="predicted"/>
<feature type="domain" description="CRIB" evidence="1">
    <location>
        <begin position="187"/>
        <end position="202"/>
    </location>
</feature>
<dbReference type="AlphaFoldDB" id="A0AAD4C9S0"/>
<dbReference type="SUPFAM" id="SSF50729">
    <property type="entry name" value="PH domain-like"/>
    <property type="match status" value="1"/>
</dbReference>
<name>A0AAD4C9S0_BOLED</name>
<reference evidence="3" key="2">
    <citation type="journal article" date="2020" name="Nat. Commun.">
        <title>Large-scale genome sequencing of mycorrhizal fungi provides insights into the early evolution of symbiotic traits.</title>
        <authorList>
            <person name="Miyauchi S."/>
            <person name="Kiss E."/>
            <person name="Kuo A."/>
            <person name="Drula E."/>
            <person name="Kohler A."/>
            <person name="Sanchez-Garcia M."/>
            <person name="Morin E."/>
            <person name="Andreopoulos B."/>
            <person name="Barry K.W."/>
            <person name="Bonito G."/>
            <person name="Buee M."/>
            <person name="Carver A."/>
            <person name="Chen C."/>
            <person name="Cichocki N."/>
            <person name="Clum A."/>
            <person name="Culley D."/>
            <person name="Crous P.W."/>
            <person name="Fauchery L."/>
            <person name="Girlanda M."/>
            <person name="Hayes R.D."/>
            <person name="Keri Z."/>
            <person name="LaButti K."/>
            <person name="Lipzen A."/>
            <person name="Lombard V."/>
            <person name="Magnuson J."/>
            <person name="Maillard F."/>
            <person name="Murat C."/>
            <person name="Nolan M."/>
            <person name="Ohm R.A."/>
            <person name="Pangilinan J."/>
            <person name="Pereira M.F."/>
            <person name="Perotto S."/>
            <person name="Peter M."/>
            <person name="Pfister S."/>
            <person name="Riley R."/>
            <person name="Sitrit Y."/>
            <person name="Stielow J.B."/>
            <person name="Szollosi G."/>
            <person name="Zifcakova L."/>
            <person name="Stursova M."/>
            <person name="Spatafora J.W."/>
            <person name="Tedersoo L."/>
            <person name="Vaario L.M."/>
            <person name="Yamada A."/>
            <person name="Yan M."/>
            <person name="Wang P."/>
            <person name="Xu J."/>
            <person name="Bruns T."/>
            <person name="Baldrian P."/>
            <person name="Vilgalys R."/>
            <person name="Dunand C."/>
            <person name="Henrissat B."/>
            <person name="Grigoriev I.V."/>
            <person name="Hibbett D."/>
            <person name="Nagy L.G."/>
            <person name="Martin F.M."/>
        </authorList>
    </citation>
    <scope>NUCLEOTIDE SEQUENCE</scope>
    <source>
        <strain evidence="3">BED1</strain>
    </source>
</reference>
<dbReference type="InterPro" id="IPR000095">
    <property type="entry name" value="CRIB_dom"/>
</dbReference>
<dbReference type="Proteomes" id="UP001194468">
    <property type="component" value="Unassembled WGS sequence"/>
</dbReference>
<comment type="caution">
    <text evidence="3">The sequence shown here is derived from an EMBL/GenBank/DDBJ whole genome shotgun (WGS) entry which is preliminary data.</text>
</comment>
<evidence type="ECO:0000313" key="3">
    <source>
        <dbReference type="EMBL" id="KAF8452644.1"/>
    </source>
</evidence>
<dbReference type="CDD" id="cd01205">
    <property type="entry name" value="EVH1_WASP-like"/>
    <property type="match status" value="1"/>
</dbReference>
<dbReference type="Gene3D" id="2.30.29.30">
    <property type="entry name" value="Pleckstrin-homology domain (PH domain)/Phosphotyrosine-binding domain (PTB)"/>
    <property type="match status" value="1"/>
</dbReference>
<dbReference type="EMBL" id="WHUW01000001">
    <property type="protein sequence ID" value="KAF8452644.1"/>
    <property type="molecule type" value="Genomic_DNA"/>
</dbReference>
<feature type="domain" description="WH1" evidence="2">
    <location>
        <begin position="24"/>
        <end position="153"/>
    </location>
</feature>
<evidence type="ECO:0000259" key="2">
    <source>
        <dbReference type="PROSITE" id="PS50229"/>
    </source>
</evidence>
<keyword evidence="4" id="KW-1185">Reference proteome</keyword>
<protein>
    <submittedName>
        <fullName evidence="3">Uncharacterized protein</fullName>
    </submittedName>
</protein>